<evidence type="ECO:0000256" key="1">
    <source>
        <dbReference type="SAM" id="Phobius"/>
    </source>
</evidence>
<dbReference type="AlphaFoldDB" id="A0AAU9D3N9"/>
<organism evidence="2 3">
    <name type="scientific">Xylocopilactobacillus apicola</name>
    <dbReference type="NCBI Taxonomy" id="2932184"/>
    <lineage>
        <taxon>Bacteria</taxon>
        <taxon>Bacillati</taxon>
        <taxon>Bacillota</taxon>
        <taxon>Bacilli</taxon>
        <taxon>Lactobacillales</taxon>
        <taxon>Lactobacillaceae</taxon>
        <taxon>Xylocopilactobacillus</taxon>
    </lineage>
</organism>
<dbReference type="KEGG" id="xap:XA3_18920"/>
<name>A0AAU9D3N9_9LACO</name>
<keyword evidence="1" id="KW-0812">Transmembrane</keyword>
<sequence>MVKHLIEISVDYKMIKGKSATFYLGYMNCIARVYSVVVEKRSRADSISSFFVFRNLSRKLNAKSLKIRIDFLCEEYPVKKIHWVVKFILIVIPLIITSIVVEPYYSKTKQTIYSFQFDPNDSATYVSRRGNRYFLIVNGKDAGELKNFLKIKDKNIRNLPIKDE</sequence>
<dbReference type="EMBL" id="AP026802">
    <property type="protein sequence ID" value="BDR59451.1"/>
    <property type="molecule type" value="Genomic_DNA"/>
</dbReference>
<gene>
    <name evidence="2" type="ORF">XA3_18920</name>
</gene>
<dbReference type="Proteomes" id="UP001321861">
    <property type="component" value="Chromosome"/>
</dbReference>
<reference evidence="2 3" key="1">
    <citation type="journal article" date="2023" name="Microbiol. Spectr.">
        <title>Symbiosis of Carpenter Bees with Uncharacterized Lactic Acid Bacteria Showing NAD Auxotrophy.</title>
        <authorList>
            <person name="Kawasaki S."/>
            <person name="Ozawa K."/>
            <person name="Mori T."/>
            <person name="Yamamoto A."/>
            <person name="Ito M."/>
            <person name="Ohkuma M."/>
            <person name="Sakamoto M."/>
            <person name="Matsutani M."/>
        </authorList>
    </citation>
    <scope>NUCLEOTIDE SEQUENCE [LARGE SCALE GENOMIC DNA]</scope>
    <source>
        <strain evidence="2 3">XA3</strain>
    </source>
</reference>
<protein>
    <recommendedName>
        <fullName evidence="4">RsgI N-terminal anti-sigma domain-containing protein</fullName>
    </recommendedName>
</protein>
<feature type="transmembrane region" description="Helical" evidence="1">
    <location>
        <begin position="81"/>
        <end position="101"/>
    </location>
</feature>
<keyword evidence="3" id="KW-1185">Reference proteome</keyword>
<evidence type="ECO:0000313" key="3">
    <source>
        <dbReference type="Proteomes" id="UP001321861"/>
    </source>
</evidence>
<evidence type="ECO:0000313" key="2">
    <source>
        <dbReference type="EMBL" id="BDR59451.1"/>
    </source>
</evidence>
<accession>A0AAU9D3N9</accession>
<proteinExistence type="predicted"/>
<keyword evidence="1" id="KW-1133">Transmembrane helix</keyword>
<evidence type="ECO:0008006" key="4">
    <source>
        <dbReference type="Google" id="ProtNLM"/>
    </source>
</evidence>
<keyword evidence="1" id="KW-0472">Membrane</keyword>